<keyword evidence="8" id="KW-0966">Cell projection</keyword>
<dbReference type="PANTHER" id="PTHR30435:SF19">
    <property type="entry name" value="FLAGELLAR BASAL-BODY ROD PROTEIN FLGG"/>
    <property type="match status" value="1"/>
</dbReference>
<evidence type="ECO:0000256" key="1">
    <source>
        <dbReference type="ARBA" id="ARBA00004117"/>
    </source>
</evidence>
<name>A1AUM0_PELPD</name>
<evidence type="ECO:0000259" key="6">
    <source>
        <dbReference type="Pfam" id="PF06429"/>
    </source>
</evidence>
<dbReference type="Pfam" id="PF06429">
    <property type="entry name" value="Flg_bbr_C"/>
    <property type="match status" value="1"/>
</dbReference>
<accession>A1AUM0</accession>
<dbReference type="NCBIfam" id="TIGR03506">
    <property type="entry name" value="FlgEFG_subfam"/>
    <property type="match status" value="1"/>
</dbReference>
<dbReference type="PANTHER" id="PTHR30435">
    <property type="entry name" value="FLAGELLAR PROTEIN"/>
    <property type="match status" value="1"/>
</dbReference>
<evidence type="ECO:0000313" key="9">
    <source>
        <dbReference type="Proteomes" id="UP000006732"/>
    </source>
</evidence>
<keyword evidence="3 4" id="KW-0975">Bacterial flagellum</keyword>
<dbReference type="Proteomes" id="UP000006732">
    <property type="component" value="Chromosome"/>
</dbReference>
<dbReference type="STRING" id="338966.Ppro_3448"/>
<sequence length="245" mass="26066">MNSGMYAALSGSIAAMKRMDTISNNLANVNTPGFKKDKMLFESMLAGTSNPPAVPQSSTADPIMQKESVYIDYGVGSASQTGNPLDFAIDGDGFFVIQTPQGRAYTRQGNFRLSVDGTLVTADGFPVLGQDDVIRIQGGQVDVNSRGEVTVDGTPTGTMISIVDFPKPYNLTKVSSAQFVPANPQATPQAATGSIRQGQLEGSNVDTITEMVQMIETTRYFDACQRVIKGFDDMVGKAANDLGKL</sequence>
<dbReference type="OrthoDB" id="9804559at2"/>
<reference evidence="8 9" key="1">
    <citation type="submission" date="2006-10" db="EMBL/GenBank/DDBJ databases">
        <title>Complete sequence of chromosome of Pelobacter propionicus DSM 2379.</title>
        <authorList>
            <consortium name="US DOE Joint Genome Institute"/>
            <person name="Copeland A."/>
            <person name="Lucas S."/>
            <person name="Lapidus A."/>
            <person name="Barry K."/>
            <person name="Detter J.C."/>
            <person name="Glavina del Rio T."/>
            <person name="Hammon N."/>
            <person name="Israni S."/>
            <person name="Dalin E."/>
            <person name="Tice H."/>
            <person name="Pitluck S."/>
            <person name="Saunders E."/>
            <person name="Brettin T."/>
            <person name="Bruce D."/>
            <person name="Han C."/>
            <person name="Tapia R."/>
            <person name="Schmutz J."/>
            <person name="Larimer F."/>
            <person name="Land M."/>
            <person name="Hauser L."/>
            <person name="Kyrpides N."/>
            <person name="Kim E."/>
            <person name="Lovley D."/>
            <person name="Richardson P."/>
        </authorList>
    </citation>
    <scope>NUCLEOTIDE SEQUENCE [LARGE SCALE GENOMIC DNA]</scope>
    <source>
        <strain evidence="9">DSM 2379 / NBRC 103807 / OttBd1</strain>
    </source>
</reference>
<dbReference type="InterPro" id="IPR020013">
    <property type="entry name" value="Flagellar_FlgE/F/G"/>
</dbReference>
<proteinExistence type="inferred from homology"/>
<evidence type="ECO:0000256" key="3">
    <source>
        <dbReference type="ARBA" id="ARBA00023143"/>
    </source>
</evidence>
<comment type="subcellular location">
    <subcellularLocation>
        <location evidence="1 4">Bacterial flagellum basal body</location>
    </subcellularLocation>
</comment>
<dbReference type="InterPro" id="IPR001444">
    <property type="entry name" value="Flag_bb_rod_N"/>
</dbReference>
<dbReference type="InterPro" id="IPR037925">
    <property type="entry name" value="FlgE/F/G-like"/>
</dbReference>
<evidence type="ECO:0000259" key="5">
    <source>
        <dbReference type="Pfam" id="PF00460"/>
    </source>
</evidence>
<dbReference type="InterPro" id="IPR010930">
    <property type="entry name" value="Flg_bb/hook_C_dom"/>
</dbReference>
<dbReference type="InterPro" id="IPR019776">
    <property type="entry name" value="Flagellar_basal_body_rod_CS"/>
</dbReference>
<feature type="domain" description="Flagellar hook protein FlgE/F/G-like D1" evidence="7">
    <location>
        <begin position="88"/>
        <end position="151"/>
    </location>
</feature>
<keyword evidence="9" id="KW-1185">Reference proteome</keyword>
<feature type="domain" description="Flagellar basal-body/hook protein C-terminal" evidence="6">
    <location>
        <begin position="196"/>
        <end position="240"/>
    </location>
</feature>
<dbReference type="eggNOG" id="COG4786">
    <property type="taxonomic scope" value="Bacteria"/>
</dbReference>
<dbReference type="Pfam" id="PF00460">
    <property type="entry name" value="Flg_bb_rod"/>
    <property type="match status" value="1"/>
</dbReference>
<evidence type="ECO:0000259" key="7">
    <source>
        <dbReference type="Pfam" id="PF22692"/>
    </source>
</evidence>
<dbReference type="Pfam" id="PF22692">
    <property type="entry name" value="LlgE_F_G_D1"/>
    <property type="match status" value="1"/>
</dbReference>
<dbReference type="GO" id="GO:0030694">
    <property type="term" value="C:bacterial-type flagellum basal body, rod"/>
    <property type="evidence" value="ECO:0007669"/>
    <property type="project" value="InterPro"/>
</dbReference>
<comment type="similarity">
    <text evidence="2 4">Belongs to the flagella basal body rod proteins family.</text>
</comment>
<dbReference type="GO" id="GO:0071978">
    <property type="term" value="P:bacterial-type flagellum-dependent swarming motility"/>
    <property type="evidence" value="ECO:0007669"/>
    <property type="project" value="TreeGrafter"/>
</dbReference>
<gene>
    <name evidence="8" type="ordered locus">Ppro_3448</name>
</gene>
<dbReference type="NCBIfam" id="TIGR02490">
    <property type="entry name" value="flgF"/>
    <property type="match status" value="1"/>
</dbReference>
<organism evidence="8 9">
    <name type="scientific">Pelobacter propionicus (strain DSM 2379 / NBRC 103807 / OttBd1)</name>
    <dbReference type="NCBI Taxonomy" id="338966"/>
    <lineage>
        <taxon>Bacteria</taxon>
        <taxon>Pseudomonadati</taxon>
        <taxon>Thermodesulfobacteriota</taxon>
        <taxon>Desulfuromonadia</taxon>
        <taxon>Desulfuromonadales</taxon>
        <taxon>Desulfuromonadaceae</taxon>
        <taxon>Pelobacter</taxon>
    </lineage>
</organism>
<dbReference type="KEGG" id="ppd:Ppro_3448"/>
<keyword evidence="8" id="KW-0969">Cilium</keyword>
<evidence type="ECO:0000256" key="2">
    <source>
        <dbReference type="ARBA" id="ARBA00009677"/>
    </source>
</evidence>
<dbReference type="AlphaFoldDB" id="A1AUM0"/>
<dbReference type="InterPro" id="IPR012836">
    <property type="entry name" value="FlgF"/>
</dbReference>
<dbReference type="EMBL" id="CP000482">
    <property type="protein sequence ID" value="ABL01041.1"/>
    <property type="molecule type" value="Genomic_DNA"/>
</dbReference>
<dbReference type="HOGENOM" id="CLU_013687_0_0_7"/>
<dbReference type="SUPFAM" id="SSF117143">
    <property type="entry name" value="Flagellar hook protein flgE"/>
    <property type="match status" value="1"/>
</dbReference>
<keyword evidence="8" id="KW-0282">Flagellum</keyword>
<dbReference type="InterPro" id="IPR053967">
    <property type="entry name" value="LlgE_F_G-like_D1"/>
</dbReference>
<evidence type="ECO:0000313" key="8">
    <source>
        <dbReference type="EMBL" id="ABL01041.1"/>
    </source>
</evidence>
<evidence type="ECO:0000256" key="4">
    <source>
        <dbReference type="RuleBase" id="RU362116"/>
    </source>
</evidence>
<dbReference type="PROSITE" id="PS00588">
    <property type="entry name" value="FLAGELLA_BB_ROD"/>
    <property type="match status" value="1"/>
</dbReference>
<protein>
    <submittedName>
        <fullName evidence="8">Flagellar basal body rod protein</fullName>
    </submittedName>
</protein>
<dbReference type="RefSeq" id="WP_011737257.1">
    <property type="nucleotide sequence ID" value="NC_008609.1"/>
</dbReference>
<feature type="domain" description="Flagellar basal body rod protein N-terminal" evidence="5">
    <location>
        <begin position="5"/>
        <end position="35"/>
    </location>
</feature>